<dbReference type="OrthoDB" id="4282022at2"/>
<dbReference type="Pfam" id="PF17196">
    <property type="entry name" value="DUF5133"/>
    <property type="match status" value="1"/>
</dbReference>
<proteinExistence type="predicted"/>
<comment type="caution">
    <text evidence="2">The sequence shown here is derived from an EMBL/GenBank/DDBJ whole genome shotgun (WGS) entry which is preliminary data.</text>
</comment>
<keyword evidence="3" id="KW-1185">Reference proteome</keyword>
<dbReference type="AlphaFoldDB" id="A0A4U0RQK4"/>
<accession>A0A4U0RQK4</accession>
<reference evidence="2 3" key="1">
    <citation type="submission" date="2019-04" db="EMBL/GenBank/DDBJ databases">
        <title>Streptomyces oryziradicis sp. nov., a novel actinomycete isolated from rhizosphere soil of rice (Oryza sativa L.).</title>
        <authorList>
            <person name="Li C."/>
        </authorList>
    </citation>
    <scope>NUCLEOTIDE SEQUENCE [LARGE SCALE GENOMIC DNA]</scope>
    <source>
        <strain evidence="2 3">NEAU-C40</strain>
    </source>
</reference>
<dbReference type="EMBL" id="SUMC01000149">
    <property type="protein sequence ID" value="TJZ97070.1"/>
    <property type="molecule type" value="Genomic_DNA"/>
</dbReference>
<gene>
    <name evidence="2" type="ORF">FCI23_50055</name>
</gene>
<dbReference type="InterPro" id="IPR033457">
    <property type="entry name" value="DUF5133"/>
</dbReference>
<organism evidence="2 3">
    <name type="scientific">Actinacidiphila oryziradicis</name>
    <dbReference type="NCBI Taxonomy" id="2571141"/>
    <lineage>
        <taxon>Bacteria</taxon>
        <taxon>Bacillati</taxon>
        <taxon>Actinomycetota</taxon>
        <taxon>Actinomycetes</taxon>
        <taxon>Kitasatosporales</taxon>
        <taxon>Streptomycetaceae</taxon>
        <taxon>Actinacidiphila</taxon>
    </lineage>
</organism>
<dbReference type="Proteomes" id="UP000305778">
    <property type="component" value="Unassembled WGS sequence"/>
</dbReference>
<feature type="region of interest" description="Disordered" evidence="1">
    <location>
        <begin position="1"/>
        <end position="23"/>
    </location>
</feature>
<evidence type="ECO:0000256" key="1">
    <source>
        <dbReference type="SAM" id="MobiDB-lite"/>
    </source>
</evidence>
<name>A0A4U0RQK4_9ACTN</name>
<evidence type="ECO:0000313" key="3">
    <source>
        <dbReference type="Proteomes" id="UP000305778"/>
    </source>
</evidence>
<evidence type="ECO:0000313" key="2">
    <source>
        <dbReference type="EMBL" id="TJZ97070.1"/>
    </source>
</evidence>
<protein>
    <submittedName>
        <fullName evidence="2">DUF5133 domain-containing protein</fullName>
    </submittedName>
</protein>
<sequence>MWSGACQGTPYNTSPTGLATPRTAVPSWKRCSRTDAARRERSMPLIDFHALCNLVTEYEPFLTAATPQTLGAPARCRLEDVPYTVCVYTDIREPREAMSRARRLLLDRARSAQA</sequence>